<proteinExistence type="predicted"/>
<protein>
    <submittedName>
        <fullName evidence="1">Uncharacterized protein</fullName>
    </submittedName>
</protein>
<comment type="caution">
    <text evidence="1">The sequence shown here is derived from an EMBL/GenBank/DDBJ whole genome shotgun (WGS) entry which is preliminary data.</text>
</comment>
<accession>A0ABP8HMR4</accession>
<keyword evidence="2" id="KW-1185">Reference proteome</keyword>
<gene>
    <name evidence="1" type="ORF">GCM10023184_39990</name>
</gene>
<evidence type="ECO:0000313" key="2">
    <source>
        <dbReference type="Proteomes" id="UP001501725"/>
    </source>
</evidence>
<name>A0ABP8HMR4_9BACT</name>
<evidence type="ECO:0000313" key="1">
    <source>
        <dbReference type="EMBL" id="GAA4341482.1"/>
    </source>
</evidence>
<dbReference type="EMBL" id="BAABGY010000015">
    <property type="protein sequence ID" value="GAA4341482.1"/>
    <property type="molecule type" value="Genomic_DNA"/>
</dbReference>
<dbReference type="Proteomes" id="UP001501725">
    <property type="component" value="Unassembled WGS sequence"/>
</dbReference>
<organism evidence="1 2">
    <name type="scientific">Flaviaesturariibacter amylovorans</name>
    <dbReference type="NCBI Taxonomy" id="1084520"/>
    <lineage>
        <taxon>Bacteria</taxon>
        <taxon>Pseudomonadati</taxon>
        <taxon>Bacteroidota</taxon>
        <taxon>Chitinophagia</taxon>
        <taxon>Chitinophagales</taxon>
        <taxon>Chitinophagaceae</taxon>
        <taxon>Flaviaestuariibacter</taxon>
    </lineage>
</organism>
<sequence length="176" mass="19501">MDAYLLAAVSNYDCDSVFLTSKEGSFEKDVSCHYTFKSKVQGPGTIYIHYISNGDTILTGARLFETLLPPTPRAHVSDKAAGSVHKDFFVKAGKIDGSYFMPVKRWLPCAVESYQIIITRRNAVVFDHYNANDSFDKKALGAFSSLESNDRVNFINIQGCSDKNGGYLNSIGFTIQ</sequence>
<reference evidence="2" key="1">
    <citation type="journal article" date="2019" name="Int. J. Syst. Evol. Microbiol.">
        <title>The Global Catalogue of Microorganisms (GCM) 10K type strain sequencing project: providing services to taxonomists for standard genome sequencing and annotation.</title>
        <authorList>
            <consortium name="The Broad Institute Genomics Platform"/>
            <consortium name="The Broad Institute Genome Sequencing Center for Infectious Disease"/>
            <person name="Wu L."/>
            <person name="Ma J."/>
        </authorList>
    </citation>
    <scope>NUCLEOTIDE SEQUENCE [LARGE SCALE GENOMIC DNA]</scope>
    <source>
        <strain evidence="2">JCM 17919</strain>
    </source>
</reference>